<feature type="non-terminal residue" evidence="2">
    <location>
        <position position="1"/>
    </location>
</feature>
<feature type="region of interest" description="Disordered" evidence="1">
    <location>
        <begin position="1"/>
        <end position="21"/>
    </location>
</feature>
<organism evidence="2 3">
    <name type="scientific">Gigaspora margarita</name>
    <dbReference type="NCBI Taxonomy" id="4874"/>
    <lineage>
        <taxon>Eukaryota</taxon>
        <taxon>Fungi</taxon>
        <taxon>Fungi incertae sedis</taxon>
        <taxon>Mucoromycota</taxon>
        <taxon>Glomeromycotina</taxon>
        <taxon>Glomeromycetes</taxon>
        <taxon>Diversisporales</taxon>
        <taxon>Gigasporaceae</taxon>
        <taxon>Gigaspora</taxon>
    </lineage>
</organism>
<reference evidence="2 3" key="1">
    <citation type="submission" date="2021-06" db="EMBL/GenBank/DDBJ databases">
        <authorList>
            <person name="Kallberg Y."/>
            <person name="Tangrot J."/>
            <person name="Rosling A."/>
        </authorList>
    </citation>
    <scope>NUCLEOTIDE SEQUENCE [LARGE SCALE GENOMIC DNA]</scope>
    <source>
        <strain evidence="2 3">120-4 pot B 10/14</strain>
    </source>
</reference>
<evidence type="ECO:0000313" key="3">
    <source>
        <dbReference type="Proteomes" id="UP000789901"/>
    </source>
</evidence>
<gene>
    <name evidence="2" type="ORF">GMARGA_LOCUS29571</name>
</gene>
<dbReference type="EMBL" id="CAJVQB010040053">
    <property type="protein sequence ID" value="CAG8828002.1"/>
    <property type="molecule type" value="Genomic_DNA"/>
</dbReference>
<keyword evidence="3" id="KW-1185">Reference proteome</keyword>
<comment type="caution">
    <text evidence="2">The sequence shown here is derived from an EMBL/GenBank/DDBJ whole genome shotgun (WGS) entry which is preliminary data.</text>
</comment>
<feature type="region of interest" description="Disordered" evidence="1">
    <location>
        <begin position="99"/>
        <end position="120"/>
    </location>
</feature>
<proteinExistence type="predicted"/>
<accession>A0ABN7WDS1</accession>
<dbReference type="Proteomes" id="UP000789901">
    <property type="component" value="Unassembled WGS sequence"/>
</dbReference>
<name>A0ABN7WDS1_GIGMA</name>
<evidence type="ECO:0000313" key="2">
    <source>
        <dbReference type="EMBL" id="CAG8828002.1"/>
    </source>
</evidence>
<protein>
    <submittedName>
        <fullName evidence="2">12240_t:CDS:1</fullName>
    </submittedName>
</protein>
<feature type="compositionally biased region" description="Basic and acidic residues" evidence="1">
    <location>
        <begin position="109"/>
        <end position="120"/>
    </location>
</feature>
<evidence type="ECO:0000256" key="1">
    <source>
        <dbReference type="SAM" id="MobiDB-lite"/>
    </source>
</evidence>
<sequence length="281" mass="32634">QGSLQIDDSENEINDNNESSEIQAKNNTLFSDHQEQSDDSLPQEKNNNPLCINRLVRNFDEGYNNYFYIYNQKKYLKKSKKRKRKAPLNISCKKKEKTQIQYTSSSDSSKADSNTEDKLTSSDTNNIVEVQIANFSHLFNDTNGVQFSQLKYTKLEVEENMLKLLYELRGAYLALLVILAKENKRDKNKTSTYKALHGLVKKKVKLILRISERHEQRYWVGTWRLIELLNITHCPASILVELGLTARYLMRNANYDQFLQSLLNNVEANHEAPKFSESLIL</sequence>